<dbReference type="EMBL" id="BMEG01000005">
    <property type="protein sequence ID" value="GGD78383.1"/>
    <property type="molecule type" value="Genomic_DNA"/>
</dbReference>
<proteinExistence type="predicted"/>
<evidence type="ECO:0000313" key="2">
    <source>
        <dbReference type="Proteomes" id="UP000597138"/>
    </source>
</evidence>
<dbReference type="Proteomes" id="UP000597138">
    <property type="component" value="Unassembled WGS sequence"/>
</dbReference>
<gene>
    <name evidence="1" type="ORF">GCM10010985_36080</name>
</gene>
<comment type="caution">
    <text evidence="1">The sequence shown here is derived from an EMBL/GenBank/DDBJ whole genome shotgun (WGS) entry which is preliminary data.</text>
</comment>
<evidence type="ECO:0000313" key="1">
    <source>
        <dbReference type="EMBL" id="GGD78383.1"/>
    </source>
</evidence>
<organism evidence="1 2">
    <name type="scientific">Caballeronia grimmiae</name>
    <dbReference type="NCBI Taxonomy" id="1071679"/>
    <lineage>
        <taxon>Bacteria</taxon>
        <taxon>Pseudomonadati</taxon>
        <taxon>Pseudomonadota</taxon>
        <taxon>Betaproteobacteria</taxon>
        <taxon>Burkholderiales</taxon>
        <taxon>Burkholderiaceae</taxon>
        <taxon>Caballeronia</taxon>
    </lineage>
</organism>
<protein>
    <submittedName>
        <fullName evidence="1">Uncharacterized protein</fullName>
    </submittedName>
</protein>
<keyword evidence="2" id="KW-1185">Reference proteome</keyword>
<name>A0ABQ1RRZ7_9BURK</name>
<accession>A0ABQ1RRZ7</accession>
<dbReference type="RefSeq" id="WP_152562487.1">
    <property type="nucleotide sequence ID" value="NZ_BMEG01000005.1"/>
</dbReference>
<sequence>MTYRKSDWTFDTSAGAAIGIGPFSLARGMIVLKEPKDGPSRLFSYSTFGMGLKSYRLSKGFQLPGIPLPRGHELSGTGSTSDFWSDGVIFMNQTFQREELTLQDFLGGAFIGDFGGGVFVAKNYTAMHVGIPKPLMLASYMNPVFLSLAMNAAKAIILMKGVSEGLIDGVGLTSSVGSLEYKGTYQG</sequence>
<reference evidence="2" key="1">
    <citation type="journal article" date="2019" name="Int. J. Syst. Evol. Microbiol.">
        <title>The Global Catalogue of Microorganisms (GCM) 10K type strain sequencing project: providing services to taxonomists for standard genome sequencing and annotation.</title>
        <authorList>
            <consortium name="The Broad Institute Genomics Platform"/>
            <consortium name="The Broad Institute Genome Sequencing Center for Infectious Disease"/>
            <person name="Wu L."/>
            <person name="Ma J."/>
        </authorList>
    </citation>
    <scope>NUCLEOTIDE SEQUENCE [LARGE SCALE GENOMIC DNA]</scope>
    <source>
        <strain evidence="2">CGMCC 1.11013</strain>
    </source>
</reference>